<evidence type="ECO:0000313" key="1">
    <source>
        <dbReference type="EMBL" id="OCK86629.1"/>
    </source>
</evidence>
<protein>
    <submittedName>
        <fullName evidence="1">Uncharacterized protein</fullName>
    </submittedName>
</protein>
<proteinExistence type="predicted"/>
<gene>
    <name evidence="1" type="ORF">K441DRAFT_598437</name>
</gene>
<reference evidence="1 2" key="1">
    <citation type="journal article" date="2016" name="Nat. Commun.">
        <title>Ectomycorrhizal ecology is imprinted in the genome of the dominant symbiotic fungus Cenococcum geophilum.</title>
        <authorList>
            <consortium name="DOE Joint Genome Institute"/>
            <person name="Peter M."/>
            <person name="Kohler A."/>
            <person name="Ohm R.A."/>
            <person name="Kuo A."/>
            <person name="Krutzmann J."/>
            <person name="Morin E."/>
            <person name="Arend M."/>
            <person name="Barry K.W."/>
            <person name="Binder M."/>
            <person name="Choi C."/>
            <person name="Clum A."/>
            <person name="Copeland A."/>
            <person name="Grisel N."/>
            <person name="Haridas S."/>
            <person name="Kipfer T."/>
            <person name="LaButti K."/>
            <person name="Lindquist E."/>
            <person name="Lipzen A."/>
            <person name="Maire R."/>
            <person name="Meier B."/>
            <person name="Mihaltcheva S."/>
            <person name="Molinier V."/>
            <person name="Murat C."/>
            <person name="Poggeler S."/>
            <person name="Quandt C.A."/>
            <person name="Sperisen C."/>
            <person name="Tritt A."/>
            <person name="Tisserant E."/>
            <person name="Crous P.W."/>
            <person name="Henrissat B."/>
            <person name="Nehls U."/>
            <person name="Egli S."/>
            <person name="Spatafora J.W."/>
            <person name="Grigoriev I.V."/>
            <person name="Martin F.M."/>
        </authorList>
    </citation>
    <scope>NUCLEOTIDE SEQUENCE [LARGE SCALE GENOMIC DNA]</scope>
    <source>
        <strain evidence="1 2">1.58</strain>
    </source>
</reference>
<dbReference type="Proteomes" id="UP000250078">
    <property type="component" value="Unassembled WGS sequence"/>
</dbReference>
<name>A0ACC8EK49_9PEZI</name>
<sequence length="52" mass="5996">RVSPFIRPLSTTPMRQLKEDTDRGGHEIGAKKQEYPRKQKRGEGHWHEVLGG</sequence>
<accession>A0ACC8EK49</accession>
<dbReference type="EMBL" id="KV748293">
    <property type="protein sequence ID" value="OCK86629.1"/>
    <property type="molecule type" value="Genomic_DNA"/>
</dbReference>
<keyword evidence="2" id="KW-1185">Reference proteome</keyword>
<feature type="non-terminal residue" evidence="1">
    <location>
        <position position="1"/>
    </location>
</feature>
<organism evidence="1 2">
    <name type="scientific">Cenococcum geophilum 1.58</name>
    <dbReference type="NCBI Taxonomy" id="794803"/>
    <lineage>
        <taxon>Eukaryota</taxon>
        <taxon>Fungi</taxon>
        <taxon>Dikarya</taxon>
        <taxon>Ascomycota</taxon>
        <taxon>Pezizomycotina</taxon>
        <taxon>Dothideomycetes</taxon>
        <taxon>Pleosporomycetidae</taxon>
        <taxon>Gloniales</taxon>
        <taxon>Gloniaceae</taxon>
        <taxon>Cenococcum</taxon>
    </lineage>
</organism>
<evidence type="ECO:0000313" key="2">
    <source>
        <dbReference type="Proteomes" id="UP000250078"/>
    </source>
</evidence>